<organism evidence="2 3">
    <name type="scientific">Ulvibacter litoralis</name>
    <dbReference type="NCBI Taxonomy" id="227084"/>
    <lineage>
        <taxon>Bacteria</taxon>
        <taxon>Pseudomonadati</taxon>
        <taxon>Bacteroidota</taxon>
        <taxon>Flavobacteriia</taxon>
        <taxon>Flavobacteriales</taxon>
        <taxon>Flavobacteriaceae</taxon>
        <taxon>Ulvibacter</taxon>
    </lineage>
</organism>
<protein>
    <submittedName>
        <fullName evidence="2">Polysaccharide pyruvyl transferase</fullName>
    </submittedName>
</protein>
<feature type="domain" description="Polysaccharide pyruvyl transferase" evidence="1">
    <location>
        <begin position="71"/>
        <end position="202"/>
    </location>
</feature>
<sequence>MKQKTIRLFWWNEIQLMGKSKENYGDLLGKYLVEKISGSSVVWTHPKKRSFKNLFSPIYVTIGSILAQVTTNCVVWGSGVISKDSQVKKATFLAVRGPKTREVLQNLGYSVPEVYGDPALLLPKYYHPKVDKKYAIGIIPHYKDFELATQLYASHKNVLVIDLMTNDIEATTDSILQCERIVSSSLHGVIVSHAYQIPAVWVPFSDSLFGDGIKYQDYFESVGLESYAPKVSNTALSEAEIAALFTTYPTLPDALKIKELQDGLLKVSPF</sequence>
<evidence type="ECO:0000259" key="1">
    <source>
        <dbReference type="Pfam" id="PF04230"/>
    </source>
</evidence>
<name>A0A1G7GVF8_9FLAO</name>
<dbReference type="Pfam" id="PF04230">
    <property type="entry name" value="PS_pyruv_trans"/>
    <property type="match status" value="1"/>
</dbReference>
<reference evidence="2 3" key="1">
    <citation type="submission" date="2016-10" db="EMBL/GenBank/DDBJ databases">
        <authorList>
            <person name="de Groot N.N."/>
        </authorList>
    </citation>
    <scope>NUCLEOTIDE SEQUENCE [LARGE SCALE GENOMIC DNA]</scope>
    <source>
        <strain evidence="2 3">DSM 16195</strain>
    </source>
</reference>
<keyword evidence="3" id="KW-1185">Reference proteome</keyword>
<dbReference type="Proteomes" id="UP000199321">
    <property type="component" value="Unassembled WGS sequence"/>
</dbReference>
<dbReference type="InterPro" id="IPR007345">
    <property type="entry name" value="Polysacch_pyruvyl_Trfase"/>
</dbReference>
<evidence type="ECO:0000313" key="3">
    <source>
        <dbReference type="Proteomes" id="UP000199321"/>
    </source>
</evidence>
<dbReference type="EMBL" id="FNBA01000003">
    <property type="protein sequence ID" value="SDE92168.1"/>
    <property type="molecule type" value="Genomic_DNA"/>
</dbReference>
<gene>
    <name evidence="2" type="ORF">SAMN05421855_103354</name>
</gene>
<dbReference type="RefSeq" id="WP_175445440.1">
    <property type="nucleotide sequence ID" value="NZ_BMWO01000005.1"/>
</dbReference>
<accession>A0A1G7GVF8</accession>
<dbReference type="AlphaFoldDB" id="A0A1G7GVF8"/>
<dbReference type="STRING" id="227084.SAMN05421855_103354"/>
<keyword evidence="2" id="KW-0808">Transferase</keyword>
<evidence type="ECO:0000313" key="2">
    <source>
        <dbReference type="EMBL" id="SDE92168.1"/>
    </source>
</evidence>
<proteinExistence type="predicted"/>
<dbReference type="GO" id="GO:0016740">
    <property type="term" value="F:transferase activity"/>
    <property type="evidence" value="ECO:0007669"/>
    <property type="project" value="UniProtKB-KW"/>
</dbReference>